<proteinExistence type="predicted"/>
<keyword evidence="4" id="KW-1185">Reference proteome</keyword>
<protein>
    <submittedName>
        <fullName evidence="3">Uncharacterized protein</fullName>
    </submittedName>
</protein>
<dbReference type="RefSeq" id="WP_153215516.1">
    <property type="nucleotide sequence ID" value="NZ_WIBF01000004.1"/>
</dbReference>
<evidence type="ECO:0000313" key="4">
    <source>
        <dbReference type="Proteomes" id="UP000444174"/>
    </source>
</evidence>
<evidence type="ECO:0000256" key="2">
    <source>
        <dbReference type="SAM" id="SignalP"/>
    </source>
</evidence>
<feature type="signal peptide" evidence="2">
    <location>
        <begin position="1"/>
        <end position="21"/>
    </location>
</feature>
<feature type="region of interest" description="Disordered" evidence="1">
    <location>
        <begin position="205"/>
        <end position="279"/>
    </location>
</feature>
<accession>A0A843YFG8</accession>
<reference evidence="3 4" key="1">
    <citation type="submission" date="2019-10" db="EMBL/GenBank/DDBJ databases">
        <title>Epibacterium sp. nov., isolated from seawater.</title>
        <authorList>
            <person name="Zhang X."/>
            <person name="Li N."/>
        </authorList>
    </citation>
    <scope>NUCLEOTIDE SEQUENCE [LARGE SCALE GENOMIC DNA]</scope>
    <source>
        <strain evidence="3 4">SM1979</strain>
    </source>
</reference>
<organism evidence="3 4">
    <name type="scientific">Tritonibacter litoralis</name>
    <dbReference type="NCBI Taxonomy" id="2662264"/>
    <lineage>
        <taxon>Bacteria</taxon>
        <taxon>Pseudomonadati</taxon>
        <taxon>Pseudomonadota</taxon>
        <taxon>Alphaproteobacteria</taxon>
        <taxon>Rhodobacterales</taxon>
        <taxon>Paracoccaceae</taxon>
        <taxon>Tritonibacter</taxon>
    </lineage>
</organism>
<evidence type="ECO:0000313" key="3">
    <source>
        <dbReference type="EMBL" id="MQQ08578.1"/>
    </source>
</evidence>
<comment type="caution">
    <text evidence="3">The sequence shown here is derived from an EMBL/GenBank/DDBJ whole genome shotgun (WGS) entry which is preliminary data.</text>
</comment>
<name>A0A843YFG8_9RHOB</name>
<feature type="compositionally biased region" description="Polar residues" evidence="1">
    <location>
        <begin position="232"/>
        <end position="250"/>
    </location>
</feature>
<sequence>MSTPISSGRRLLALLALTATLAGCSDSAGFSFASRSAELGRTLPRGLTEIRMGHDPVVISAPDGFCFDQQSLDRGPDGGFALLARCENLRSLTRHRLFFDRSKSGEPAVISATISGPLENAQTPSLEALVSASHPVRLLASHPDALMPMIRMEAAAPGVPGTSTTQWRGAMAIGDRLIAVSLFAPEGSPYLGSEGAKLLREVARRSDTRSRDALPLVSAADPQRPVARPTALAQTESSQADTPQAGTLQPETLRPQPRPGSDAPRTVAQAPRPEKSSRRWRIANLFN</sequence>
<dbReference type="EMBL" id="WIBF01000004">
    <property type="protein sequence ID" value="MQQ08578.1"/>
    <property type="molecule type" value="Genomic_DNA"/>
</dbReference>
<dbReference type="AlphaFoldDB" id="A0A843YFG8"/>
<gene>
    <name evidence="3" type="ORF">GFB49_08955</name>
</gene>
<feature type="chain" id="PRO_5032578592" evidence="2">
    <location>
        <begin position="22"/>
        <end position="287"/>
    </location>
</feature>
<evidence type="ECO:0000256" key="1">
    <source>
        <dbReference type="SAM" id="MobiDB-lite"/>
    </source>
</evidence>
<keyword evidence="2" id="KW-0732">Signal</keyword>
<dbReference type="Proteomes" id="UP000444174">
    <property type="component" value="Unassembled WGS sequence"/>
</dbReference>